<gene>
    <name evidence="1" type="ORF">TraAM80_08225</name>
</gene>
<dbReference type="Proteomes" id="UP000283634">
    <property type="component" value="Unassembled WGS sequence"/>
</dbReference>
<accession>A0A3R7N3C9</accession>
<dbReference type="EMBL" id="MKGL01000387">
    <property type="protein sequence ID" value="RNE99434.1"/>
    <property type="molecule type" value="Genomic_DNA"/>
</dbReference>
<name>A0A3R7N3C9_TRYRA</name>
<dbReference type="RefSeq" id="XP_029235199.1">
    <property type="nucleotide sequence ID" value="XM_029384981.1"/>
</dbReference>
<evidence type="ECO:0000313" key="1">
    <source>
        <dbReference type="EMBL" id="RNE99434.1"/>
    </source>
</evidence>
<evidence type="ECO:0000313" key="2">
    <source>
        <dbReference type="Proteomes" id="UP000283634"/>
    </source>
</evidence>
<proteinExistence type="predicted"/>
<organism evidence="1 2">
    <name type="scientific">Trypanosoma rangeli</name>
    <dbReference type="NCBI Taxonomy" id="5698"/>
    <lineage>
        <taxon>Eukaryota</taxon>
        <taxon>Discoba</taxon>
        <taxon>Euglenozoa</taxon>
        <taxon>Kinetoplastea</taxon>
        <taxon>Metakinetoplastina</taxon>
        <taxon>Trypanosomatida</taxon>
        <taxon>Trypanosomatidae</taxon>
        <taxon>Trypanosoma</taxon>
        <taxon>Herpetosoma</taxon>
    </lineage>
</organism>
<dbReference type="OrthoDB" id="242420at2759"/>
<reference evidence="1 2" key="1">
    <citation type="journal article" date="2018" name="BMC Genomics">
        <title>Genomic comparison of Trypanosoma conorhini and Trypanosoma rangeli to Trypanosoma cruzi strains of high and low virulence.</title>
        <authorList>
            <person name="Bradwell K.R."/>
            <person name="Koparde V.N."/>
            <person name="Matveyev A.V."/>
            <person name="Serrano M.G."/>
            <person name="Alves J.M."/>
            <person name="Parikh H."/>
            <person name="Huang B."/>
            <person name="Lee V."/>
            <person name="Espinosa-Alvarez O."/>
            <person name="Ortiz P.A."/>
            <person name="Costa-Martins A.G."/>
            <person name="Teixeira M.M."/>
            <person name="Buck G.A."/>
        </authorList>
    </citation>
    <scope>NUCLEOTIDE SEQUENCE [LARGE SCALE GENOMIC DNA]</scope>
    <source>
        <strain evidence="1 2">AM80</strain>
    </source>
</reference>
<dbReference type="AlphaFoldDB" id="A0A3R7N3C9"/>
<sequence>MGDGVYSFADALCPILEKTSLMLEGTHIIANHLLSQDEEPQIKKNGVSTDVRQLRQKPGVYLFLDLPQYLLFEREKNYICNNDVWLSAEIFLIFCYCIIHVAHEKSVTIP</sequence>
<protein>
    <submittedName>
        <fullName evidence="1">Uncharacterized protein</fullName>
    </submittedName>
</protein>
<dbReference type="GeneID" id="40332158"/>
<comment type="caution">
    <text evidence="1">The sequence shown here is derived from an EMBL/GenBank/DDBJ whole genome shotgun (WGS) entry which is preliminary data.</text>
</comment>
<keyword evidence="2" id="KW-1185">Reference proteome</keyword>